<evidence type="ECO:0000256" key="3">
    <source>
        <dbReference type="SAM" id="SignalP"/>
    </source>
</evidence>
<name>A0A1G8SEK7_9BACI</name>
<accession>A0A1G8SEK7</accession>
<dbReference type="InterPro" id="IPR014755">
    <property type="entry name" value="Cu-Rt/internalin_Ig-like"/>
</dbReference>
<sequence length="948" mass="99382">MKTPFKVMTAAAIAGAVAVPAAATPAAAAATPDAIAFEMDGEVTVVQWEDYIDAIADGEGELYDYVMNASPHAVSVEEGKFIEWDDLVDAIVDAEEGTESADVLEDLAQDENTEFVPEETVNAWNDGMDEEVTVESVSAITPTTVEVTFNQEVEAFDRNDVTIEGEDGDRVFVSNVELAEDGQSATLTLYDELTDESSYDVTVESGEETLTDSFDFLYGEIAEIQVQNQTIKADTATEIEYEVLTDTGLNVTDSTDVTFNSTVPGSITGDEITLADGESAFVTISAGDETSDRFRVTANASEAVELGEYTVDTTGSMIDWDADDFEADYDVAVDQDATLETYFVDQYGEAAAGDVTFESLTPSVLIVDESTGELTPRTEGTADVRVTNGSVSEIVTIEVVEAAEFTNLSFSQDGDLLGGDITLNPNVENGQETVAVNLQDQYGDDFAADETLTVEVDGDSVDVTNLDNDSDASNGVQIDTGADGEVNLDLETVDGESGTSTVTVMNSDGTITGSFDVNVEEAGEIADYNIEGAQELDLNTSNTDTAETTALKVFPVDENDVKVSDAVDATWTITDENGDELSVSPVTTTDGELNLSTDGSGEVDLDTEGTYTFEATVGSLEVATETVEVVDTEAPYDVTQTDNSVEVGSTGGDLFAAVKGALEITQDGSTVDVSNIDSVEVLSDDTSVISEGGEATFTLNSTNTTSVIGETGDATLFIDSIMIDGKNVPVDFQMEASVTDTTAGDAPTLASTTVASDDIDTGSLEITNSDADEALDIVISTDNDASDGLDSSYTVENDVAANTATTLDYSDVFQTDGSTDGEYFVYSVDDSNNYEQASNTITVDASAPMLTSAAGSDATTILVSSNEDLANVNASGAGFTVTDGDSTDYAVTAASLQTGDDSVIELTVADYSGATGDINVSFTTQTDEYEDAAGNDTESTTSALTFTP</sequence>
<evidence type="ECO:0000256" key="1">
    <source>
        <dbReference type="ARBA" id="ARBA00022729"/>
    </source>
</evidence>
<feature type="compositionally biased region" description="Polar residues" evidence="2">
    <location>
        <begin position="936"/>
        <end position="948"/>
    </location>
</feature>
<keyword evidence="1 3" id="KW-0732">Signal</keyword>
<protein>
    <recommendedName>
        <fullName evidence="6">Ig-like domain (Group 3)</fullName>
    </recommendedName>
</protein>
<reference evidence="5" key="1">
    <citation type="submission" date="2016-10" db="EMBL/GenBank/DDBJ databases">
        <authorList>
            <person name="Varghese N."/>
            <person name="Submissions S."/>
        </authorList>
    </citation>
    <scope>NUCLEOTIDE SEQUENCE [LARGE SCALE GENOMIC DNA]</scope>
    <source>
        <strain evidence="5">DSM 4771</strain>
    </source>
</reference>
<organism evidence="4 5">
    <name type="scientific">Salimicrobium halophilum</name>
    <dbReference type="NCBI Taxonomy" id="86666"/>
    <lineage>
        <taxon>Bacteria</taxon>
        <taxon>Bacillati</taxon>
        <taxon>Bacillota</taxon>
        <taxon>Bacilli</taxon>
        <taxon>Bacillales</taxon>
        <taxon>Bacillaceae</taxon>
        <taxon>Salimicrobium</taxon>
    </lineage>
</organism>
<keyword evidence="5" id="KW-1185">Reference proteome</keyword>
<proteinExistence type="predicted"/>
<evidence type="ECO:0000313" key="5">
    <source>
        <dbReference type="Proteomes" id="UP000199225"/>
    </source>
</evidence>
<dbReference type="AlphaFoldDB" id="A0A1G8SEK7"/>
<gene>
    <name evidence="4" type="ORF">SAMN04490247_1416</name>
</gene>
<feature type="signal peptide" evidence="3">
    <location>
        <begin position="1"/>
        <end position="29"/>
    </location>
</feature>
<dbReference type="OrthoDB" id="2867478at2"/>
<evidence type="ECO:0000313" key="4">
    <source>
        <dbReference type="EMBL" id="SDJ27631.1"/>
    </source>
</evidence>
<dbReference type="Proteomes" id="UP000199225">
    <property type="component" value="Unassembled WGS sequence"/>
</dbReference>
<feature type="chain" id="PRO_5039294854" description="Ig-like domain (Group 3)" evidence="3">
    <location>
        <begin position="30"/>
        <end position="948"/>
    </location>
</feature>
<dbReference type="RefSeq" id="WP_093193166.1">
    <property type="nucleotide sequence ID" value="NZ_FNEV01000003.1"/>
</dbReference>
<dbReference type="STRING" id="86666.SAMN04490247_1416"/>
<dbReference type="Gene3D" id="2.60.40.1220">
    <property type="match status" value="1"/>
</dbReference>
<evidence type="ECO:0008006" key="6">
    <source>
        <dbReference type="Google" id="ProtNLM"/>
    </source>
</evidence>
<evidence type="ECO:0000256" key="2">
    <source>
        <dbReference type="SAM" id="MobiDB-lite"/>
    </source>
</evidence>
<feature type="region of interest" description="Disordered" evidence="2">
    <location>
        <begin position="929"/>
        <end position="948"/>
    </location>
</feature>
<dbReference type="EMBL" id="FNEV01000003">
    <property type="protein sequence ID" value="SDJ27631.1"/>
    <property type="molecule type" value="Genomic_DNA"/>
</dbReference>